<name>A0A2A4SRF1_9DELT</name>
<dbReference type="PANTHER" id="PTHR10224">
    <property type="entry name" value="ES1 PROTEIN HOMOLOG, MITOCHONDRIAL"/>
    <property type="match status" value="1"/>
</dbReference>
<proteinExistence type="predicted"/>
<evidence type="ECO:0000313" key="2">
    <source>
        <dbReference type="Proteomes" id="UP000218113"/>
    </source>
</evidence>
<dbReference type="EMBL" id="NVSR01000139">
    <property type="protein sequence ID" value="PCI23661.1"/>
    <property type="molecule type" value="Genomic_DNA"/>
</dbReference>
<dbReference type="InterPro" id="IPR029062">
    <property type="entry name" value="Class_I_gatase-like"/>
</dbReference>
<dbReference type="AlphaFoldDB" id="A0A2A4SRF1"/>
<dbReference type="Proteomes" id="UP000218113">
    <property type="component" value="Unassembled WGS sequence"/>
</dbReference>
<dbReference type="SUPFAM" id="SSF52317">
    <property type="entry name" value="Class I glutamine amidotransferase-like"/>
    <property type="match status" value="1"/>
</dbReference>
<comment type="caution">
    <text evidence="1">The sequence shown here is derived from an EMBL/GenBank/DDBJ whole genome shotgun (WGS) entry which is preliminary data.</text>
</comment>
<protein>
    <submittedName>
        <fullName evidence="1">Isoprenoid biosynthesis protein ElbB</fullName>
    </submittedName>
</protein>
<dbReference type="PANTHER" id="PTHR10224:SF12">
    <property type="entry name" value="GLYOXALASE ELBB"/>
    <property type="match status" value="1"/>
</dbReference>
<sequence>MAEKKKIGVILSGSGVYDGSEIHEAVAALVALEKYGLEAKIMAPDIEQMHVVNHLTGEVQEGETRNVLVEAARIARGNITALTKEALDEIDGLMFVGGFGAAKNLSDYAVKGVDMSVQVDVQTGIEMIRKQGKPIAALCISPILLAKVLGTDSPSLTLGQQAQDAENLQQLGGIHQVTTHEEITVDEKLKLISGPCYMLEASLANIMNGADEVVKRLKDFLS</sequence>
<organism evidence="1 2">
    <name type="scientific">SAR324 cluster bacterium</name>
    <dbReference type="NCBI Taxonomy" id="2024889"/>
    <lineage>
        <taxon>Bacteria</taxon>
        <taxon>Deltaproteobacteria</taxon>
        <taxon>SAR324 cluster</taxon>
    </lineage>
</organism>
<dbReference type="Gene3D" id="3.40.50.880">
    <property type="match status" value="1"/>
</dbReference>
<accession>A0A2A4SRF1</accession>
<gene>
    <name evidence="1" type="ORF">COB67_12610</name>
</gene>
<dbReference type="NCBIfam" id="NF008747">
    <property type="entry name" value="PRK11780.1"/>
    <property type="match status" value="1"/>
</dbReference>
<evidence type="ECO:0000313" key="1">
    <source>
        <dbReference type="EMBL" id="PCI23661.1"/>
    </source>
</evidence>
<reference evidence="2" key="1">
    <citation type="submission" date="2017-08" db="EMBL/GenBank/DDBJ databases">
        <title>A dynamic microbial community with high functional redundancy inhabits the cold, oxic subseafloor aquifer.</title>
        <authorList>
            <person name="Tully B.J."/>
            <person name="Wheat C.G."/>
            <person name="Glazer B.T."/>
            <person name="Huber J.A."/>
        </authorList>
    </citation>
    <scope>NUCLEOTIDE SEQUENCE [LARGE SCALE GENOMIC DNA]</scope>
</reference>